<reference evidence="1" key="1">
    <citation type="submission" date="2020-08" db="EMBL/GenBank/DDBJ databases">
        <title>Multicomponent nature underlies the extraordinary mechanical properties of spider dragline silk.</title>
        <authorList>
            <person name="Kono N."/>
            <person name="Nakamura H."/>
            <person name="Mori M."/>
            <person name="Yoshida Y."/>
            <person name="Ohtoshi R."/>
            <person name="Malay A.D."/>
            <person name="Moran D.A.P."/>
            <person name="Tomita M."/>
            <person name="Numata K."/>
            <person name="Arakawa K."/>
        </authorList>
    </citation>
    <scope>NUCLEOTIDE SEQUENCE</scope>
</reference>
<keyword evidence="2" id="KW-1185">Reference proteome</keyword>
<evidence type="ECO:0000313" key="1">
    <source>
        <dbReference type="EMBL" id="GFX92628.1"/>
    </source>
</evidence>
<dbReference type="Proteomes" id="UP000887159">
    <property type="component" value="Unassembled WGS sequence"/>
</dbReference>
<accession>A0A8X6V2W8</accession>
<comment type="caution">
    <text evidence="1">The sequence shown here is derived from an EMBL/GenBank/DDBJ whole genome shotgun (WGS) entry which is preliminary data.</text>
</comment>
<sequence length="162" mass="18245">MHDHGFLVKNFSSGPIELSIATIPSDGSDSQVMGITVNHTGLTYTPHELRSNSHEHEHLRLVHAPLPKSVPVEYQSFCLRGKLSQLIRGGLMVVKGTEQQEVFLELGLLAMSLETLPEFNDIYDGTFPNSLHEEVHEDVSYCTMVKSYQFAKYLQQFNKLQA</sequence>
<name>A0A8X6V2W8_TRICX</name>
<evidence type="ECO:0000313" key="2">
    <source>
        <dbReference type="Proteomes" id="UP000887159"/>
    </source>
</evidence>
<proteinExistence type="predicted"/>
<protein>
    <submittedName>
        <fullName evidence="1">Uncharacterized protein</fullName>
    </submittedName>
</protein>
<dbReference type="AlphaFoldDB" id="A0A8X6V2W8"/>
<dbReference type="EMBL" id="BMAU01021157">
    <property type="protein sequence ID" value="GFX92628.1"/>
    <property type="molecule type" value="Genomic_DNA"/>
</dbReference>
<gene>
    <name evidence="1" type="ORF">TNCV_4087331</name>
</gene>
<organism evidence="1 2">
    <name type="scientific">Trichonephila clavipes</name>
    <name type="common">Golden silk orbweaver</name>
    <name type="synonym">Nephila clavipes</name>
    <dbReference type="NCBI Taxonomy" id="2585209"/>
    <lineage>
        <taxon>Eukaryota</taxon>
        <taxon>Metazoa</taxon>
        <taxon>Ecdysozoa</taxon>
        <taxon>Arthropoda</taxon>
        <taxon>Chelicerata</taxon>
        <taxon>Arachnida</taxon>
        <taxon>Araneae</taxon>
        <taxon>Araneomorphae</taxon>
        <taxon>Entelegynae</taxon>
        <taxon>Araneoidea</taxon>
        <taxon>Nephilidae</taxon>
        <taxon>Trichonephila</taxon>
    </lineage>
</organism>